<dbReference type="PANTHER" id="PTHR22726">
    <property type="entry name" value="METALLOENDOPEPTIDASE OMA1"/>
    <property type="match status" value="1"/>
</dbReference>
<dbReference type="CDD" id="cd07331">
    <property type="entry name" value="M48C_Oma1_like"/>
    <property type="match status" value="1"/>
</dbReference>
<evidence type="ECO:0000259" key="8">
    <source>
        <dbReference type="Pfam" id="PF01435"/>
    </source>
</evidence>
<evidence type="ECO:0000256" key="5">
    <source>
        <dbReference type="ARBA" id="ARBA00023049"/>
    </source>
</evidence>
<dbReference type="Pfam" id="PF01435">
    <property type="entry name" value="Peptidase_M48"/>
    <property type="match status" value="1"/>
</dbReference>
<keyword evidence="7" id="KW-0732">Signal</keyword>
<keyword evidence="10" id="KW-1185">Reference proteome</keyword>
<evidence type="ECO:0000256" key="4">
    <source>
        <dbReference type="ARBA" id="ARBA00022833"/>
    </source>
</evidence>
<accession>A0ABT6DLZ2</accession>
<reference evidence="9" key="1">
    <citation type="submission" date="2022-08" db="EMBL/GenBank/DDBJ databases">
        <title>Novel Bdellovibrio Species Isolated from Svalbard: Designation Bdellovibrio svalbardensis.</title>
        <authorList>
            <person name="Mitchell R.J."/>
            <person name="Choi S.Y."/>
        </authorList>
    </citation>
    <scope>NUCLEOTIDE SEQUENCE</scope>
    <source>
        <strain evidence="9">PAP01</strain>
    </source>
</reference>
<feature type="signal peptide" evidence="7">
    <location>
        <begin position="1"/>
        <end position="21"/>
    </location>
</feature>
<keyword evidence="4 6" id="KW-0862">Zinc</keyword>
<proteinExistence type="inferred from homology"/>
<comment type="similarity">
    <text evidence="6">Belongs to the peptidase M48 family.</text>
</comment>
<dbReference type="Proteomes" id="UP001152321">
    <property type="component" value="Unassembled WGS sequence"/>
</dbReference>
<comment type="caution">
    <text evidence="9">The sequence shown here is derived from an EMBL/GenBank/DDBJ whole genome shotgun (WGS) entry which is preliminary data.</text>
</comment>
<dbReference type="PROSITE" id="PS51257">
    <property type="entry name" value="PROKAR_LIPOPROTEIN"/>
    <property type="match status" value="1"/>
</dbReference>
<organism evidence="9 10">
    <name type="scientific">Bdellovibrio svalbardensis</name>
    <dbReference type="NCBI Taxonomy" id="2972972"/>
    <lineage>
        <taxon>Bacteria</taxon>
        <taxon>Pseudomonadati</taxon>
        <taxon>Bdellovibrionota</taxon>
        <taxon>Bdellovibrionia</taxon>
        <taxon>Bdellovibrionales</taxon>
        <taxon>Pseudobdellovibrionaceae</taxon>
        <taxon>Bdellovibrio</taxon>
    </lineage>
</organism>
<evidence type="ECO:0000313" key="10">
    <source>
        <dbReference type="Proteomes" id="UP001152321"/>
    </source>
</evidence>
<dbReference type="InterPro" id="IPR001915">
    <property type="entry name" value="Peptidase_M48"/>
</dbReference>
<feature type="chain" id="PRO_5046587089" evidence="7">
    <location>
        <begin position="22"/>
        <end position="268"/>
    </location>
</feature>
<evidence type="ECO:0000256" key="7">
    <source>
        <dbReference type="SAM" id="SignalP"/>
    </source>
</evidence>
<comment type="cofactor">
    <cofactor evidence="6">
        <name>Zn(2+)</name>
        <dbReference type="ChEBI" id="CHEBI:29105"/>
    </cofactor>
    <text evidence="6">Binds 1 zinc ion per subunit.</text>
</comment>
<name>A0ABT6DLZ2_9BACT</name>
<keyword evidence="3 6" id="KW-0378">Hydrolase</keyword>
<evidence type="ECO:0000313" key="9">
    <source>
        <dbReference type="EMBL" id="MDG0817517.1"/>
    </source>
</evidence>
<dbReference type="InterPro" id="IPR051156">
    <property type="entry name" value="Mito/Outer_Membr_Metalloprot"/>
</dbReference>
<keyword evidence="1 6" id="KW-0645">Protease</keyword>
<feature type="domain" description="Peptidase M48" evidence="8">
    <location>
        <begin position="73"/>
        <end position="254"/>
    </location>
</feature>
<evidence type="ECO:0000256" key="3">
    <source>
        <dbReference type="ARBA" id="ARBA00022801"/>
    </source>
</evidence>
<sequence>MKNAFKSSLLLSSLLIITSCATTTDEGATGVKRSQFMMVSSEEINQQSAASYEQVKKEAQAKKILDTNKDQVHRVQTIANRIIPQTGVFRKDALQWKWEVHVVTSPEINAYCMPGGKIIFYTGIIEKLKLTDGEIAAIMGHEIAHALREHGRERMSEELVKQKGLQALVMTNVLSESYAGIANQFAGLVFTLPHSRGQESEADVVGTELMARAGYNPQEALSLWKKMGSMGGDKPPELLSTHPSDQKRLEHLASLMPTVMPLYQKTLK</sequence>
<dbReference type="EMBL" id="JANRMI010000004">
    <property type="protein sequence ID" value="MDG0817517.1"/>
    <property type="molecule type" value="Genomic_DNA"/>
</dbReference>
<protein>
    <submittedName>
        <fullName evidence="9">M48 family metallopeptidase</fullName>
    </submittedName>
</protein>
<evidence type="ECO:0000256" key="1">
    <source>
        <dbReference type="ARBA" id="ARBA00022670"/>
    </source>
</evidence>
<evidence type="ECO:0000256" key="2">
    <source>
        <dbReference type="ARBA" id="ARBA00022723"/>
    </source>
</evidence>
<dbReference type="PANTHER" id="PTHR22726:SF1">
    <property type="entry name" value="METALLOENDOPEPTIDASE OMA1, MITOCHONDRIAL"/>
    <property type="match status" value="1"/>
</dbReference>
<evidence type="ECO:0000256" key="6">
    <source>
        <dbReference type="RuleBase" id="RU003983"/>
    </source>
</evidence>
<dbReference type="RefSeq" id="WP_277578989.1">
    <property type="nucleotide sequence ID" value="NZ_JANRMI010000004.1"/>
</dbReference>
<gene>
    <name evidence="9" type="ORF">NWE73_14140</name>
</gene>
<keyword evidence="2" id="KW-0479">Metal-binding</keyword>
<keyword evidence="5 6" id="KW-0482">Metalloprotease</keyword>
<dbReference type="Gene3D" id="3.30.2010.10">
    <property type="entry name" value="Metalloproteases ('zincins'), catalytic domain"/>
    <property type="match status" value="1"/>
</dbReference>